<dbReference type="EMBL" id="BLKG01000225">
    <property type="protein sequence ID" value="GFF99630.1"/>
    <property type="molecule type" value="Genomic_DNA"/>
</dbReference>
<evidence type="ECO:0000313" key="2">
    <source>
        <dbReference type="Proteomes" id="UP000465266"/>
    </source>
</evidence>
<name>A0ABQ1BE23_9EURO</name>
<evidence type="ECO:0000313" key="1">
    <source>
        <dbReference type="EMBL" id="GFF99630.1"/>
    </source>
</evidence>
<reference evidence="1 2" key="1">
    <citation type="submission" date="2020-01" db="EMBL/GenBank/DDBJ databases">
        <title>Draft genome sequence of Aspergillus udagawae IFM 53868.</title>
        <authorList>
            <person name="Takahashi H."/>
            <person name="Yaguchi T."/>
        </authorList>
    </citation>
    <scope>NUCLEOTIDE SEQUENCE [LARGE SCALE GENOMIC DNA]</scope>
    <source>
        <strain evidence="1 2">IFM 53868</strain>
    </source>
</reference>
<proteinExistence type="predicted"/>
<organism evidence="1 2">
    <name type="scientific">Aspergillus udagawae</name>
    <dbReference type="NCBI Taxonomy" id="91492"/>
    <lineage>
        <taxon>Eukaryota</taxon>
        <taxon>Fungi</taxon>
        <taxon>Dikarya</taxon>
        <taxon>Ascomycota</taxon>
        <taxon>Pezizomycotina</taxon>
        <taxon>Eurotiomycetes</taxon>
        <taxon>Eurotiomycetidae</taxon>
        <taxon>Eurotiales</taxon>
        <taxon>Aspergillaceae</taxon>
        <taxon>Aspergillus</taxon>
        <taxon>Aspergillus subgen. Fumigati</taxon>
    </lineage>
</organism>
<sequence>MSNGLESTTSLVDGSKPPLVWPSVVLPPNVLKPKGLPTPDDIETSIYWVRGLILNYISNGELQEDPALGKSLLRIERTFTEIQGIADKKRPLPFDISVFENFKNYVPLAIKHWINHFLSTLMVLVVTPSQRRTTTVRAISAPKTIQDFVDRLIEWARNASGLLREQPPPLTMEEIIDFVEAYKFFVIAWRITIEAEPQKMAEGDEYAKLSNLQIGTLNRDISWKHVVLILGIIAIVAVA</sequence>
<accession>A0ABQ1BE23</accession>
<dbReference type="Proteomes" id="UP000465266">
    <property type="component" value="Unassembled WGS sequence"/>
</dbReference>
<comment type="caution">
    <text evidence="1">The sequence shown here is derived from an EMBL/GenBank/DDBJ whole genome shotgun (WGS) entry which is preliminary data.</text>
</comment>
<gene>
    <name evidence="1" type="ORF">IFM53868_10382</name>
</gene>
<protein>
    <submittedName>
        <fullName evidence="1">Uncharacterized protein</fullName>
    </submittedName>
</protein>
<keyword evidence="2" id="KW-1185">Reference proteome</keyword>